<evidence type="ECO:0000313" key="3">
    <source>
        <dbReference type="EMBL" id="TWA61707.1"/>
    </source>
</evidence>
<dbReference type="PROSITE" id="PS51257">
    <property type="entry name" value="PROKAR_LIPOPROTEIN"/>
    <property type="match status" value="1"/>
</dbReference>
<dbReference type="EMBL" id="VITF01000017">
    <property type="protein sequence ID" value="TWA61707.1"/>
    <property type="molecule type" value="Genomic_DNA"/>
</dbReference>
<feature type="signal peptide" evidence="1">
    <location>
        <begin position="1"/>
        <end position="21"/>
    </location>
</feature>
<reference evidence="3 4" key="1">
    <citation type="submission" date="2019-06" db="EMBL/GenBank/DDBJ databases">
        <title>Genomic Encyclopedia of Type Strains, Phase IV (KMG-V): Genome sequencing to study the core and pangenomes of soil and plant-associated prokaryotes.</title>
        <authorList>
            <person name="Whitman W."/>
        </authorList>
    </citation>
    <scope>NUCLEOTIDE SEQUENCE [LARGE SCALE GENOMIC DNA]</scope>
    <source>
        <strain evidence="3 4">BR 11796</strain>
    </source>
</reference>
<dbReference type="Proteomes" id="UP000316083">
    <property type="component" value="Unassembled WGS sequence"/>
</dbReference>
<evidence type="ECO:0000259" key="2">
    <source>
        <dbReference type="Pfam" id="PF03886"/>
    </source>
</evidence>
<gene>
    <name evidence="3" type="ORF">FBZ82_11781</name>
</gene>
<dbReference type="Pfam" id="PF03886">
    <property type="entry name" value="ABC_trans_aux"/>
    <property type="match status" value="1"/>
</dbReference>
<name>A0A560AMX3_AZOBR</name>
<feature type="chain" id="PRO_5021874381" description="ABC-type transport auxiliary lipoprotein component domain-containing protein" evidence="1">
    <location>
        <begin position="22"/>
        <end position="213"/>
    </location>
</feature>
<sequence length="213" mass="22819">MAIARHTRRLLLCASAAALLAACSTPPSRFYHLDAVAPDAASQDAAQPNSARPAAAQSRGAEAQRRVIGLEGVKVPGYLDRSELVMRAPGNRLVVREFDRWGGPLDEMVTRTLLRNLEADLPGTEVVGLPLQRDFPLSQVVEVTVDRFDAAEDGPAVLEARWRVFDQGGDRLRRLGHTAAQEPVSAAGDPGAVADALSRTLARLAQDIASALR</sequence>
<keyword evidence="1" id="KW-0732">Signal</keyword>
<dbReference type="InterPro" id="IPR005586">
    <property type="entry name" value="ABC_trans_aux"/>
</dbReference>
<dbReference type="RefSeq" id="WP_247883392.1">
    <property type="nucleotide sequence ID" value="NZ_VITF01000017.1"/>
</dbReference>
<feature type="domain" description="ABC-type transport auxiliary lipoprotein component" evidence="2">
    <location>
        <begin position="53"/>
        <end position="209"/>
    </location>
</feature>
<dbReference type="Gene3D" id="3.40.50.10610">
    <property type="entry name" value="ABC-type transport auxiliary lipoprotein component"/>
    <property type="match status" value="1"/>
</dbReference>
<evidence type="ECO:0000256" key="1">
    <source>
        <dbReference type="SAM" id="SignalP"/>
    </source>
</evidence>
<organism evidence="3 4">
    <name type="scientific">Azospirillum brasilense</name>
    <dbReference type="NCBI Taxonomy" id="192"/>
    <lineage>
        <taxon>Bacteria</taxon>
        <taxon>Pseudomonadati</taxon>
        <taxon>Pseudomonadota</taxon>
        <taxon>Alphaproteobacteria</taxon>
        <taxon>Rhodospirillales</taxon>
        <taxon>Azospirillaceae</taxon>
        <taxon>Azospirillum</taxon>
    </lineage>
</organism>
<protein>
    <recommendedName>
        <fullName evidence="2">ABC-type transport auxiliary lipoprotein component domain-containing protein</fullName>
    </recommendedName>
</protein>
<evidence type="ECO:0000313" key="4">
    <source>
        <dbReference type="Proteomes" id="UP000316083"/>
    </source>
</evidence>
<comment type="caution">
    <text evidence="3">The sequence shown here is derived from an EMBL/GenBank/DDBJ whole genome shotgun (WGS) entry which is preliminary data.</text>
</comment>
<dbReference type="AlphaFoldDB" id="A0A560AMX3"/>
<accession>A0A560AMX3</accession>
<proteinExistence type="predicted"/>
<dbReference type="SUPFAM" id="SSF159594">
    <property type="entry name" value="XCC0632-like"/>
    <property type="match status" value="1"/>
</dbReference>